<keyword evidence="8 9" id="KW-0560">Oxidoreductase</keyword>
<dbReference type="UniPathway" id="UPA00223">
    <property type="reaction ID" value="UER01008"/>
</dbReference>
<evidence type="ECO:0000313" key="11">
    <source>
        <dbReference type="EMBL" id="GEL02101.1"/>
    </source>
</evidence>
<feature type="region of interest" description="Disordered" evidence="10">
    <location>
        <begin position="215"/>
        <end position="239"/>
    </location>
</feature>
<comment type="pathway">
    <text evidence="3 9">Carbohydrate metabolism; tricarboxylic acid cycle; oxaloacetate from (S)-malate (quinone route): step 1/1.</text>
</comment>
<evidence type="ECO:0000256" key="10">
    <source>
        <dbReference type="SAM" id="MobiDB-lite"/>
    </source>
</evidence>
<comment type="catalytic activity">
    <reaction evidence="1 9">
        <text>(S)-malate + a quinone = a quinol + oxaloacetate</text>
        <dbReference type="Rhea" id="RHEA:46012"/>
        <dbReference type="ChEBI" id="CHEBI:15589"/>
        <dbReference type="ChEBI" id="CHEBI:16452"/>
        <dbReference type="ChEBI" id="CHEBI:24646"/>
        <dbReference type="ChEBI" id="CHEBI:132124"/>
        <dbReference type="EC" id="1.1.5.4"/>
    </reaction>
</comment>
<dbReference type="GO" id="GO:0008924">
    <property type="term" value="F:L-malate dehydrogenase (quinone) activity"/>
    <property type="evidence" value="ECO:0007669"/>
    <property type="project" value="UniProtKB-UniRule"/>
</dbReference>
<gene>
    <name evidence="9 11" type="primary">mqo</name>
    <name evidence="11" type="ORF">SSA02_12640</name>
</gene>
<dbReference type="PANTHER" id="PTHR43104">
    <property type="entry name" value="L-2-HYDROXYGLUTARATE DEHYDROGENASE, MITOCHONDRIAL"/>
    <property type="match status" value="1"/>
</dbReference>
<evidence type="ECO:0000256" key="1">
    <source>
        <dbReference type="ARBA" id="ARBA00001139"/>
    </source>
</evidence>
<dbReference type="Pfam" id="PF06039">
    <property type="entry name" value="Mqo"/>
    <property type="match status" value="2"/>
</dbReference>
<evidence type="ECO:0000256" key="5">
    <source>
        <dbReference type="ARBA" id="ARBA00022532"/>
    </source>
</evidence>
<dbReference type="SUPFAM" id="SSF51905">
    <property type="entry name" value="FAD/NAD(P)-binding domain"/>
    <property type="match status" value="1"/>
</dbReference>
<evidence type="ECO:0000256" key="3">
    <source>
        <dbReference type="ARBA" id="ARBA00005012"/>
    </source>
</evidence>
<keyword evidence="7 9" id="KW-0274">FAD</keyword>
<dbReference type="Proteomes" id="UP000321405">
    <property type="component" value="Unassembled WGS sequence"/>
</dbReference>
<evidence type="ECO:0000256" key="4">
    <source>
        <dbReference type="ARBA" id="ARBA00006389"/>
    </source>
</evidence>
<comment type="similarity">
    <text evidence="4 9">Belongs to the MQO family.</text>
</comment>
<proteinExistence type="inferred from homology"/>
<keyword evidence="5 9" id="KW-0816">Tricarboxylic acid cycle</keyword>
<dbReference type="OrthoDB" id="9763983at2"/>
<accession>A0A511BP40</accession>
<protein>
    <recommendedName>
        <fullName evidence="9">Probable malate:quinone oxidoreductase</fullName>
        <ecNumber evidence="9">1.1.5.4</ecNumber>
    </recommendedName>
    <alternativeName>
        <fullName evidence="9">MQO</fullName>
    </alternativeName>
    <alternativeName>
        <fullName evidence="9">Malate dehydrogenase [quinone]</fullName>
    </alternativeName>
</protein>
<evidence type="ECO:0000256" key="9">
    <source>
        <dbReference type="HAMAP-Rule" id="MF_00212"/>
    </source>
</evidence>
<dbReference type="HAMAP" id="MF_00212">
    <property type="entry name" value="MQO"/>
    <property type="match status" value="1"/>
</dbReference>
<dbReference type="InterPro" id="IPR036188">
    <property type="entry name" value="FAD/NAD-bd_sf"/>
</dbReference>
<comment type="caution">
    <text evidence="11">The sequence shown here is derived from an EMBL/GenBank/DDBJ whole genome shotgun (WGS) entry which is preliminary data.</text>
</comment>
<dbReference type="PANTHER" id="PTHR43104:SF2">
    <property type="entry name" value="L-2-HYDROXYGLUTARATE DEHYDROGENASE, MITOCHONDRIAL"/>
    <property type="match status" value="1"/>
</dbReference>
<dbReference type="GO" id="GO:0006099">
    <property type="term" value="P:tricarboxylic acid cycle"/>
    <property type="evidence" value="ECO:0007669"/>
    <property type="project" value="UniProtKB-UniRule"/>
</dbReference>
<evidence type="ECO:0000256" key="8">
    <source>
        <dbReference type="ARBA" id="ARBA00023002"/>
    </source>
</evidence>
<evidence type="ECO:0000256" key="2">
    <source>
        <dbReference type="ARBA" id="ARBA00001974"/>
    </source>
</evidence>
<keyword evidence="6 9" id="KW-0285">Flavoprotein</keyword>
<evidence type="ECO:0000256" key="6">
    <source>
        <dbReference type="ARBA" id="ARBA00022630"/>
    </source>
</evidence>
<dbReference type="RefSeq" id="WP_147093161.1">
    <property type="nucleotide sequence ID" value="NZ_BJVC01000002.1"/>
</dbReference>
<feature type="compositionally biased region" description="Gly residues" evidence="10">
    <location>
        <begin position="221"/>
        <end position="238"/>
    </location>
</feature>
<keyword evidence="12" id="KW-1185">Reference proteome</keyword>
<dbReference type="GO" id="GO:0047545">
    <property type="term" value="F:(S)-2-hydroxyglutarate dehydrogenase activity"/>
    <property type="evidence" value="ECO:0007669"/>
    <property type="project" value="TreeGrafter"/>
</dbReference>
<reference evidence="11 12" key="1">
    <citation type="submission" date="2019-07" db="EMBL/GenBank/DDBJ databases">
        <title>Whole genome shotgun sequence of Swaminathania salitolerans NBRC 104436.</title>
        <authorList>
            <person name="Hosoyama A."/>
            <person name="Uohara A."/>
            <person name="Ohji S."/>
            <person name="Ichikawa N."/>
        </authorList>
    </citation>
    <scope>NUCLEOTIDE SEQUENCE [LARGE SCALE GENOMIC DNA]</scope>
    <source>
        <strain evidence="11 12">NBRC 104436</strain>
    </source>
</reference>
<sequence>MSPSRLDRTDIVLIGAGVMSANFAALMRSLDPGLSMTVVETLPGCAQESSNAWNNAGTGHAAYCELNYTTRRKDGSVDIAKALDVNTEFDLSRQLWAHFVRTGWIGQPETFIRRCPHMSFVRGADNVDFLRARHAVMSRHHCFDTMAYSEDPAQIAEWAPLMMRRRTGGEVVAATRVEQGTDVDFGALTRALFDRLGREDGVEIAYGHKVIALTREDGPVSGPGPGGQGGGRQGGGAQGRWRLTLENVATGERRQILAGFVFVGAGGAALDLLKTADLPEAHGYAGFPVSGLFLHADNLDLCSRHHAKVYGKAAVGSPPMSVPHLDTRVIGGRPYLLFGPYAGFTTRFLKSGRWTDLPRSITGDNVKAMTDVMFENRDLVKYLIGQVLQKPSARFSALRDFYPAARTQDWRVAVAGQRVQIIKTEQGRGTLKFGTEVLSAGDGSLAAVLGASPGASIAASVALQVVKKNFAHRLPAWEARLREIVPGHDIDLRHDEAACRRIREETGAVLGI</sequence>
<dbReference type="EC" id="1.1.5.4" evidence="9"/>
<comment type="cofactor">
    <cofactor evidence="2 9">
        <name>FAD</name>
        <dbReference type="ChEBI" id="CHEBI:57692"/>
    </cofactor>
</comment>
<dbReference type="InterPro" id="IPR006231">
    <property type="entry name" value="MQO"/>
</dbReference>
<evidence type="ECO:0000256" key="7">
    <source>
        <dbReference type="ARBA" id="ARBA00022827"/>
    </source>
</evidence>
<name>A0A511BP40_9PROT</name>
<evidence type="ECO:0000313" key="12">
    <source>
        <dbReference type="Proteomes" id="UP000321405"/>
    </source>
</evidence>
<dbReference type="EMBL" id="BJVC01000002">
    <property type="protein sequence ID" value="GEL02101.1"/>
    <property type="molecule type" value="Genomic_DNA"/>
</dbReference>
<dbReference type="AlphaFoldDB" id="A0A511BP40"/>
<organism evidence="11 12">
    <name type="scientific">Swaminathania salitolerans</name>
    <dbReference type="NCBI Taxonomy" id="182838"/>
    <lineage>
        <taxon>Bacteria</taxon>
        <taxon>Pseudomonadati</taxon>
        <taxon>Pseudomonadota</taxon>
        <taxon>Alphaproteobacteria</taxon>
        <taxon>Acetobacterales</taxon>
        <taxon>Acetobacteraceae</taxon>
        <taxon>Swaminathania</taxon>
    </lineage>
</organism>